<dbReference type="Proteomes" id="UP000190135">
    <property type="component" value="Unassembled WGS sequence"/>
</dbReference>
<dbReference type="Gene3D" id="3.40.50.150">
    <property type="entry name" value="Vaccinia Virus protein VP39"/>
    <property type="match status" value="1"/>
</dbReference>
<sequence length="287" mass="31836">MKQALLRAPSAVGRPTDMLKSCKRSLATVAGMIDVGFRRAEFMLRPRRRSFSGAYASFDVALAAVPRGYLSGYAHEEIADICFEEMCSVMVWDYPVLFWLSRLHPWVSSVLDAGGHMGTKFRAFDPLLSLKGNWRWIVYDTPPVVAAGRKRAEADGLDASLSFVDNLADAEPTDLLLASGLFQYFNGTLSDFLSRLPALPPYVILNKVALRDGETVVTLERIGKAYVPYQIRNRASFLQDIASAGYVIADRWVIPSLSHSIRSHPELGKSTSCGFYLRRAGDTFDLA</sequence>
<dbReference type="NCBIfam" id="TIGR04325">
    <property type="entry name" value="MTase_LIC12133"/>
    <property type="match status" value="1"/>
</dbReference>
<accession>A0A1T4SXP1</accession>
<keyword evidence="2" id="KW-1185">Reference proteome</keyword>
<protein>
    <submittedName>
        <fullName evidence="1">Putative methyltransferase, LIC12133 family</fullName>
    </submittedName>
</protein>
<dbReference type="GO" id="GO:0008168">
    <property type="term" value="F:methyltransferase activity"/>
    <property type="evidence" value="ECO:0007669"/>
    <property type="project" value="UniProtKB-KW"/>
</dbReference>
<organism evidence="1 2">
    <name type="scientific">Consotaella salsifontis</name>
    <dbReference type="NCBI Taxonomy" id="1365950"/>
    <lineage>
        <taxon>Bacteria</taxon>
        <taxon>Pseudomonadati</taxon>
        <taxon>Pseudomonadota</taxon>
        <taxon>Alphaproteobacteria</taxon>
        <taxon>Hyphomicrobiales</taxon>
        <taxon>Aurantimonadaceae</taxon>
        <taxon>Consotaella</taxon>
    </lineage>
</organism>
<reference evidence="1 2" key="1">
    <citation type="submission" date="2017-02" db="EMBL/GenBank/DDBJ databases">
        <authorList>
            <person name="Peterson S.W."/>
        </authorList>
    </citation>
    <scope>NUCLEOTIDE SEQUENCE [LARGE SCALE GENOMIC DNA]</scope>
    <source>
        <strain evidence="1 2">USBA 369</strain>
    </source>
</reference>
<gene>
    <name evidence="1" type="ORF">SAMN05428963_11585</name>
</gene>
<dbReference type="EMBL" id="FUXL01000015">
    <property type="protein sequence ID" value="SKA32977.1"/>
    <property type="molecule type" value="Genomic_DNA"/>
</dbReference>
<proteinExistence type="predicted"/>
<evidence type="ECO:0000313" key="1">
    <source>
        <dbReference type="EMBL" id="SKA32977.1"/>
    </source>
</evidence>
<dbReference type="InterPro" id="IPR029063">
    <property type="entry name" value="SAM-dependent_MTases_sf"/>
</dbReference>
<dbReference type="InterPro" id="IPR027612">
    <property type="entry name" value="Put_MTase_LIC12133"/>
</dbReference>
<keyword evidence="1" id="KW-0489">Methyltransferase</keyword>
<name>A0A1T4SXP1_9HYPH</name>
<dbReference type="AlphaFoldDB" id="A0A1T4SXP1"/>
<keyword evidence="1" id="KW-0808">Transferase</keyword>
<dbReference type="GO" id="GO:0032259">
    <property type="term" value="P:methylation"/>
    <property type="evidence" value="ECO:0007669"/>
    <property type="project" value="UniProtKB-KW"/>
</dbReference>
<evidence type="ECO:0000313" key="2">
    <source>
        <dbReference type="Proteomes" id="UP000190135"/>
    </source>
</evidence>
<dbReference type="STRING" id="1365950.SAMN05428963_11585"/>